<proteinExistence type="predicted"/>
<dbReference type="Proteomes" id="UP000828390">
    <property type="component" value="Unassembled WGS sequence"/>
</dbReference>
<dbReference type="AlphaFoldDB" id="A0A9D4LNT1"/>
<keyword evidence="2" id="KW-1185">Reference proteome</keyword>
<reference evidence="1" key="1">
    <citation type="journal article" date="2019" name="bioRxiv">
        <title>The Genome of the Zebra Mussel, Dreissena polymorpha: A Resource for Invasive Species Research.</title>
        <authorList>
            <person name="McCartney M.A."/>
            <person name="Auch B."/>
            <person name="Kono T."/>
            <person name="Mallez S."/>
            <person name="Zhang Y."/>
            <person name="Obille A."/>
            <person name="Becker A."/>
            <person name="Abrahante J.E."/>
            <person name="Garbe J."/>
            <person name="Badalamenti J.P."/>
            <person name="Herman A."/>
            <person name="Mangelson H."/>
            <person name="Liachko I."/>
            <person name="Sullivan S."/>
            <person name="Sone E.D."/>
            <person name="Koren S."/>
            <person name="Silverstein K.A.T."/>
            <person name="Beckman K.B."/>
            <person name="Gohl D.M."/>
        </authorList>
    </citation>
    <scope>NUCLEOTIDE SEQUENCE</scope>
    <source>
        <strain evidence="1">Duluth1</strain>
        <tissue evidence="1">Whole animal</tissue>
    </source>
</reference>
<accession>A0A9D4LNT1</accession>
<reference evidence="1" key="2">
    <citation type="submission" date="2020-11" db="EMBL/GenBank/DDBJ databases">
        <authorList>
            <person name="McCartney M.A."/>
            <person name="Auch B."/>
            <person name="Kono T."/>
            <person name="Mallez S."/>
            <person name="Becker A."/>
            <person name="Gohl D.M."/>
            <person name="Silverstein K.A.T."/>
            <person name="Koren S."/>
            <person name="Bechman K.B."/>
            <person name="Herman A."/>
            <person name="Abrahante J.E."/>
            <person name="Garbe J."/>
        </authorList>
    </citation>
    <scope>NUCLEOTIDE SEQUENCE</scope>
    <source>
        <strain evidence="1">Duluth1</strain>
        <tissue evidence="1">Whole animal</tissue>
    </source>
</reference>
<protein>
    <submittedName>
        <fullName evidence="1">Uncharacterized protein</fullName>
    </submittedName>
</protein>
<sequence length="67" mass="7532">MTMAMLKESYADGWATDAVTIDLECMSSKFKAEVEAFIHAANQQQNRPRLQDSIPNRCFVSPVSHIT</sequence>
<comment type="caution">
    <text evidence="1">The sequence shown here is derived from an EMBL/GenBank/DDBJ whole genome shotgun (WGS) entry which is preliminary data.</text>
</comment>
<organism evidence="1 2">
    <name type="scientific">Dreissena polymorpha</name>
    <name type="common">Zebra mussel</name>
    <name type="synonym">Mytilus polymorpha</name>
    <dbReference type="NCBI Taxonomy" id="45954"/>
    <lineage>
        <taxon>Eukaryota</taxon>
        <taxon>Metazoa</taxon>
        <taxon>Spiralia</taxon>
        <taxon>Lophotrochozoa</taxon>
        <taxon>Mollusca</taxon>
        <taxon>Bivalvia</taxon>
        <taxon>Autobranchia</taxon>
        <taxon>Heteroconchia</taxon>
        <taxon>Euheterodonta</taxon>
        <taxon>Imparidentia</taxon>
        <taxon>Neoheterodontei</taxon>
        <taxon>Myida</taxon>
        <taxon>Dreissenoidea</taxon>
        <taxon>Dreissenidae</taxon>
        <taxon>Dreissena</taxon>
    </lineage>
</organism>
<evidence type="ECO:0000313" key="2">
    <source>
        <dbReference type="Proteomes" id="UP000828390"/>
    </source>
</evidence>
<evidence type="ECO:0000313" key="1">
    <source>
        <dbReference type="EMBL" id="KAH3861099.1"/>
    </source>
</evidence>
<gene>
    <name evidence="1" type="ORF">DPMN_024027</name>
</gene>
<dbReference type="EMBL" id="JAIWYP010000002">
    <property type="protein sequence ID" value="KAH3861099.1"/>
    <property type="molecule type" value="Genomic_DNA"/>
</dbReference>
<name>A0A9D4LNT1_DREPO</name>